<evidence type="ECO:0000313" key="4">
    <source>
        <dbReference type="EMBL" id="MCC2226222.1"/>
    </source>
</evidence>
<name>A0AAW4W450_9FIRM</name>
<dbReference type="RefSeq" id="WP_015525697.1">
    <property type="nucleotide sequence ID" value="NZ_JAJEPT010000004.1"/>
</dbReference>
<dbReference type="InterPro" id="IPR003362">
    <property type="entry name" value="Bact_transf"/>
</dbReference>
<dbReference type="PANTHER" id="PTHR30576">
    <property type="entry name" value="COLANIC BIOSYNTHESIS UDP-GLUCOSE LIPID CARRIER TRANSFERASE"/>
    <property type="match status" value="1"/>
</dbReference>
<keyword evidence="4" id="KW-0808">Transferase</keyword>
<keyword evidence="2" id="KW-1133">Transmembrane helix</keyword>
<proteinExistence type="inferred from homology"/>
<keyword evidence="2" id="KW-0812">Transmembrane</keyword>
<accession>A0AAW4W450</accession>
<dbReference type="Proteomes" id="UP001198612">
    <property type="component" value="Unassembled WGS sequence"/>
</dbReference>
<evidence type="ECO:0000259" key="3">
    <source>
        <dbReference type="Pfam" id="PF02397"/>
    </source>
</evidence>
<evidence type="ECO:0000256" key="1">
    <source>
        <dbReference type="ARBA" id="ARBA00006464"/>
    </source>
</evidence>
<protein>
    <submittedName>
        <fullName evidence="4">Sugar transferase</fullName>
    </submittedName>
</protein>
<keyword evidence="5" id="KW-1185">Reference proteome</keyword>
<evidence type="ECO:0000256" key="2">
    <source>
        <dbReference type="SAM" id="Phobius"/>
    </source>
</evidence>
<comment type="caution">
    <text evidence="4">The sequence shown here is derived from an EMBL/GenBank/DDBJ whole genome shotgun (WGS) entry which is preliminary data.</text>
</comment>
<comment type="similarity">
    <text evidence="1">Belongs to the bacterial sugar transferase family.</text>
</comment>
<gene>
    <name evidence="4" type="ORF">LKD40_00095</name>
</gene>
<reference evidence="4 5" key="1">
    <citation type="submission" date="2021-10" db="EMBL/GenBank/DDBJ databases">
        <title>Anaerobic single-cell dispensing facilitates the cultivation of human gut bacteria.</title>
        <authorList>
            <person name="Afrizal A."/>
        </authorList>
    </citation>
    <scope>NUCLEOTIDE SEQUENCE [LARGE SCALE GENOMIC DNA]</scope>
    <source>
        <strain evidence="4 5">CLA-AA-H217</strain>
    </source>
</reference>
<dbReference type="AlphaFoldDB" id="A0AAW4W450"/>
<sequence>MYERYIKRGLDVIFAVIALPIVLVVCIIFGTLIWLEDRGTIFYLAKRRGKDGTIFNMYKLRSMKVNAPDIRNKDNSTFNSADDPRVTKIGKLMRKISVDELPQVFNILKGDMSWIGPRPVTTDRPLSEYDQKRKDRLKVKPGITGYTQAYYRNNISQEDKLALDAKYAQKVTFLGDLKIFFKTIETVVCRKNVYTN</sequence>
<dbReference type="PANTHER" id="PTHR30576:SF0">
    <property type="entry name" value="UNDECAPRENYL-PHOSPHATE N-ACETYLGALACTOSAMINYL 1-PHOSPHATE TRANSFERASE-RELATED"/>
    <property type="match status" value="1"/>
</dbReference>
<dbReference type="EMBL" id="JAJEQQ010000001">
    <property type="protein sequence ID" value="MCC2226222.1"/>
    <property type="molecule type" value="Genomic_DNA"/>
</dbReference>
<dbReference type="GO" id="GO:0016780">
    <property type="term" value="F:phosphotransferase activity, for other substituted phosphate groups"/>
    <property type="evidence" value="ECO:0007669"/>
    <property type="project" value="TreeGrafter"/>
</dbReference>
<feature type="transmembrane region" description="Helical" evidence="2">
    <location>
        <begin position="12"/>
        <end position="35"/>
    </location>
</feature>
<keyword evidence="2" id="KW-0472">Membrane</keyword>
<organism evidence="4 5">
    <name type="scientific">Blautia fusiformis</name>
    <dbReference type="NCBI Taxonomy" id="2881264"/>
    <lineage>
        <taxon>Bacteria</taxon>
        <taxon>Bacillati</taxon>
        <taxon>Bacillota</taxon>
        <taxon>Clostridia</taxon>
        <taxon>Lachnospirales</taxon>
        <taxon>Lachnospiraceae</taxon>
        <taxon>Blautia</taxon>
    </lineage>
</organism>
<feature type="domain" description="Bacterial sugar transferase" evidence="3">
    <location>
        <begin position="7"/>
        <end position="188"/>
    </location>
</feature>
<dbReference type="Pfam" id="PF02397">
    <property type="entry name" value="Bac_transf"/>
    <property type="match status" value="1"/>
</dbReference>
<evidence type="ECO:0000313" key="5">
    <source>
        <dbReference type="Proteomes" id="UP001198612"/>
    </source>
</evidence>